<evidence type="ECO:0000313" key="4">
    <source>
        <dbReference type="Proteomes" id="UP001153069"/>
    </source>
</evidence>
<keyword evidence="4" id="KW-1185">Reference proteome</keyword>
<comment type="caution">
    <text evidence="3">The sequence shown here is derived from an EMBL/GenBank/DDBJ whole genome shotgun (WGS) entry which is preliminary data.</text>
</comment>
<proteinExistence type="predicted"/>
<protein>
    <submittedName>
        <fullName evidence="3">Uncharacterized protein</fullName>
    </submittedName>
</protein>
<dbReference type="AlphaFoldDB" id="A0A9N8DF89"/>
<dbReference type="OrthoDB" id="48691at2759"/>
<feature type="region of interest" description="Disordered" evidence="2">
    <location>
        <begin position="97"/>
        <end position="193"/>
    </location>
</feature>
<sequence>MDAAAGQLEEYEKQLADIEALLEATPEDESLLSVKKDLVELVELTRGELKNSPVATEAASAEQEEQQQDTADGAQNDGYAAVAAAALPVAEIAGDTEGFAVGTTETAAAERPKKKSKTVKEFEIPQRLLPAETDTETEANKKKRAIKALKRTHRSQVKEQESNKKQKSWQSFQKKKKVGGTSIFSTGDGESKIGVVTGRKKTSFKERTRHKK</sequence>
<evidence type="ECO:0000313" key="3">
    <source>
        <dbReference type="EMBL" id="CAB9500700.1"/>
    </source>
</evidence>
<dbReference type="EMBL" id="CAICTM010000089">
    <property type="protein sequence ID" value="CAB9500700.1"/>
    <property type="molecule type" value="Genomic_DNA"/>
</dbReference>
<feature type="coiled-coil region" evidence="1">
    <location>
        <begin position="1"/>
        <end position="28"/>
    </location>
</feature>
<keyword evidence="1" id="KW-0175">Coiled coil</keyword>
<evidence type="ECO:0000256" key="1">
    <source>
        <dbReference type="SAM" id="Coils"/>
    </source>
</evidence>
<name>A0A9N8DF89_9STRA</name>
<organism evidence="3 4">
    <name type="scientific">Seminavis robusta</name>
    <dbReference type="NCBI Taxonomy" id="568900"/>
    <lineage>
        <taxon>Eukaryota</taxon>
        <taxon>Sar</taxon>
        <taxon>Stramenopiles</taxon>
        <taxon>Ochrophyta</taxon>
        <taxon>Bacillariophyta</taxon>
        <taxon>Bacillariophyceae</taxon>
        <taxon>Bacillariophycidae</taxon>
        <taxon>Naviculales</taxon>
        <taxon>Naviculaceae</taxon>
        <taxon>Seminavis</taxon>
    </lineage>
</organism>
<feature type="compositionally biased region" description="Basic residues" evidence="2">
    <location>
        <begin position="141"/>
        <end position="155"/>
    </location>
</feature>
<gene>
    <name evidence="3" type="ORF">SEMRO_90_G047200.1</name>
</gene>
<reference evidence="3" key="1">
    <citation type="submission" date="2020-06" db="EMBL/GenBank/DDBJ databases">
        <authorList>
            <consortium name="Plant Systems Biology data submission"/>
        </authorList>
    </citation>
    <scope>NUCLEOTIDE SEQUENCE</scope>
    <source>
        <strain evidence="3">D6</strain>
    </source>
</reference>
<dbReference type="Proteomes" id="UP001153069">
    <property type="component" value="Unassembled WGS sequence"/>
</dbReference>
<feature type="region of interest" description="Disordered" evidence="2">
    <location>
        <begin position="46"/>
        <end position="76"/>
    </location>
</feature>
<accession>A0A9N8DF89</accession>
<evidence type="ECO:0000256" key="2">
    <source>
        <dbReference type="SAM" id="MobiDB-lite"/>
    </source>
</evidence>